<evidence type="ECO:0000256" key="4">
    <source>
        <dbReference type="ARBA" id="ARBA00022692"/>
    </source>
</evidence>
<dbReference type="InterPro" id="IPR001958">
    <property type="entry name" value="Tet-R_TetA/multi-R_MdtG-like"/>
</dbReference>
<feature type="region of interest" description="Disordered" evidence="7">
    <location>
        <begin position="252"/>
        <end position="281"/>
    </location>
</feature>
<comment type="subcellular location">
    <subcellularLocation>
        <location evidence="1">Membrane</location>
        <topology evidence="1">Multi-pass membrane protein</topology>
    </subcellularLocation>
</comment>
<dbReference type="InterPro" id="IPR011701">
    <property type="entry name" value="MFS"/>
</dbReference>
<dbReference type="PRINTS" id="PR01035">
    <property type="entry name" value="TCRTETA"/>
</dbReference>
<dbReference type="PROSITE" id="PS50850">
    <property type="entry name" value="MFS"/>
    <property type="match status" value="1"/>
</dbReference>
<feature type="transmembrane region" description="Helical" evidence="8">
    <location>
        <begin position="190"/>
        <end position="210"/>
    </location>
</feature>
<keyword evidence="5 8" id="KW-1133">Transmembrane helix</keyword>
<evidence type="ECO:0000259" key="9">
    <source>
        <dbReference type="PROSITE" id="PS50850"/>
    </source>
</evidence>
<feature type="transmembrane region" description="Helical" evidence="8">
    <location>
        <begin position="373"/>
        <end position="391"/>
    </location>
</feature>
<gene>
    <name evidence="10" type="ORF">HETSPECPRED_005692</name>
</gene>
<dbReference type="PANTHER" id="PTHR23506">
    <property type="entry name" value="GH10249P"/>
    <property type="match status" value="1"/>
</dbReference>
<feature type="transmembrane region" description="Helical" evidence="8">
    <location>
        <begin position="71"/>
        <end position="91"/>
    </location>
</feature>
<feature type="transmembrane region" description="Helical" evidence="8">
    <location>
        <begin position="28"/>
        <end position="51"/>
    </location>
</feature>
<evidence type="ECO:0000256" key="1">
    <source>
        <dbReference type="ARBA" id="ARBA00004141"/>
    </source>
</evidence>
<dbReference type="OrthoDB" id="5086884at2759"/>
<evidence type="ECO:0000313" key="11">
    <source>
        <dbReference type="Proteomes" id="UP000664521"/>
    </source>
</evidence>
<feature type="transmembrane region" description="Helical" evidence="8">
    <location>
        <begin position="162"/>
        <end position="184"/>
    </location>
</feature>
<feature type="transmembrane region" description="Helical" evidence="8">
    <location>
        <begin position="438"/>
        <end position="464"/>
    </location>
</feature>
<comment type="similarity">
    <text evidence="2">Belongs to the major facilitator superfamily. Vesicular transporter family.</text>
</comment>
<keyword evidence="11" id="KW-1185">Reference proteome</keyword>
<feature type="transmembrane region" description="Helical" evidence="8">
    <location>
        <begin position="397"/>
        <end position="418"/>
    </location>
</feature>
<dbReference type="PANTHER" id="PTHR23506:SF23">
    <property type="entry name" value="GH10249P"/>
    <property type="match status" value="1"/>
</dbReference>
<feature type="transmembrane region" description="Helical" evidence="8">
    <location>
        <begin position="103"/>
        <end position="121"/>
    </location>
</feature>
<organism evidence="10 11">
    <name type="scientific">Heterodermia speciosa</name>
    <dbReference type="NCBI Taxonomy" id="116794"/>
    <lineage>
        <taxon>Eukaryota</taxon>
        <taxon>Fungi</taxon>
        <taxon>Dikarya</taxon>
        <taxon>Ascomycota</taxon>
        <taxon>Pezizomycotina</taxon>
        <taxon>Lecanoromycetes</taxon>
        <taxon>OSLEUM clade</taxon>
        <taxon>Lecanoromycetidae</taxon>
        <taxon>Caliciales</taxon>
        <taxon>Physciaceae</taxon>
        <taxon>Heterodermia</taxon>
    </lineage>
</organism>
<dbReference type="Proteomes" id="UP000664521">
    <property type="component" value="Unassembled WGS sequence"/>
</dbReference>
<proteinExistence type="inferred from homology"/>
<sequence length="536" mass="56922">MSDNSGVITKSFLEGKGRPPVWLEFRSSVLLIAAVILIAFFTDGFIYGIVVPVIPFSLHERSGVPESELQFWSSTLLAVHGGTMFVSSPIAGFFADRSTSRQAPFLAGLALTFVATILFATSKAPGLLVLARCLQGASAGIVYTVGLALLIDTVGREALGQWMGFVMIGFNIGLLLGPMLGGIIYTKLGYWPVFIVVLAVVALDFLLRIFMVEKRKAANWEEKQESQSHSTYGSIPTVYDQEHRPEVTEVTANGFPSSARDPGQNSEQTSLLSQQSTSTMTSFPTGQDAGFFASHFPIMVTLLSSKRLMAAVYGSFINTSLTCAFDSVLPLFVKITFGWNATAAGLIFLTITVPSLLGPLAGALADRFGPKPVALAGFALATPALALLGLARDEKLGTQALLCVLLTMVGIGNSAVYAPLGADMSAAIDSITEAEPHLFAAGGAYAQAFSLFDAAIALGTIFGPIWAGSIYQISNWWIMCLTLAIICASGALPVVSGFLQVLFDDHALPAIGATGMFGPLIRSLDTDAVYRENKIR</sequence>
<feature type="transmembrane region" description="Helical" evidence="8">
    <location>
        <begin position="476"/>
        <end position="499"/>
    </location>
</feature>
<evidence type="ECO:0000256" key="6">
    <source>
        <dbReference type="ARBA" id="ARBA00023136"/>
    </source>
</evidence>
<evidence type="ECO:0000256" key="7">
    <source>
        <dbReference type="SAM" id="MobiDB-lite"/>
    </source>
</evidence>
<evidence type="ECO:0000256" key="3">
    <source>
        <dbReference type="ARBA" id="ARBA00022448"/>
    </source>
</evidence>
<dbReference type="CDD" id="cd17325">
    <property type="entry name" value="MFS_MdtG_SLC18_like"/>
    <property type="match status" value="1"/>
</dbReference>
<evidence type="ECO:0000256" key="5">
    <source>
        <dbReference type="ARBA" id="ARBA00022989"/>
    </source>
</evidence>
<reference evidence="10" key="1">
    <citation type="submission" date="2021-03" db="EMBL/GenBank/DDBJ databases">
        <authorList>
            <person name="Tagirdzhanova G."/>
        </authorList>
    </citation>
    <scope>NUCLEOTIDE SEQUENCE</scope>
</reference>
<feature type="compositionally biased region" description="Low complexity" evidence="7">
    <location>
        <begin position="264"/>
        <end position="281"/>
    </location>
</feature>
<keyword evidence="3" id="KW-0813">Transport</keyword>
<feature type="domain" description="Major facilitator superfamily (MFS) profile" evidence="9">
    <location>
        <begin position="29"/>
        <end position="508"/>
    </location>
</feature>
<dbReference type="InterPro" id="IPR020846">
    <property type="entry name" value="MFS_dom"/>
</dbReference>
<keyword evidence="6 8" id="KW-0472">Membrane</keyword>
<dbReference type="GO" id="GO:0022857">
    <property type="term" value="F:transmembrane transporter activity"/>
    <property type="evidence" value="ECO:0007669"/>
    <property type="project" value="InterPro"/>
</dbReference>
<dbReference type="Gene3D" id="1.20.1250.20">
    <property type="entry name" value="MFS general substrate transporter like domains"/>
    <property type="match status" value="2"/>
</dbReference>
<evidence type="ECO:0000256" key="8">
    <source>
        <dbReference type="SAM" id="Phobius"/>
    </source>
</evidence>
<dbReference type="InterPro" id="IPR036259">
    <property type="entry name" value="MFS_trans_sf"/>
</dbReference>
<feature type="transmembrane region" description="Helical" evidence="8">
    <location>
        <begin position="339"/>
        <end position="361"/>
    </location>
</feature>
<evidence type="ECO:0000313" key="10">
    <source>
        <dbReference type="EMBL" id="CAF9924901.1"/>
    </source>
</evidence>
<comment type="caution">
    <text evidence="10">The sequence shown here is derived from an EMBL/GenBank/DDBJ whole genome shotgun (WGS) entry which is preliminary data.</text>
</comment>
<dbReference type="AlphaFoldDB" id="A0A8H3FHV9"/>
<name>A0A8H3FHV9_9LECA</name>
<keyword evidence="4 8" id="KW-0812">Transmembrane</keyword>
<dbReference type="Pfam" id="PF07690">
    <property type="entry name" value="MFS_1"/>
    <property type="match status" value="1"/>
</dbReference>
<protein>
    <recommendedName>
        <fullName evidence="9">Major facilitator superfamily (MFS) profile domain-containing protein</fullName>
    </recommendedName>
</protein>
<accession>A0A8H3FHV9</accession>
<dbReference type="InterPro" id="IPR050930">
    <property type="entry name" value="MFS_Vesicular_Transporter"/>
</dbReference>
<dbReference type="GO" id="GO:0016020">
    <property type="term" value="C:membrane"/>
    <property type="evidence" value="ECO:0007669"/>
    <property type="project" value="UniProtKB-SubCell"/>
</dbReference>
<dbReference type="EMBL" id="CAJPDS010000037">
    <property type="protein sequence ID" value="CAF9924901.1"/>
    <property type="molecule type" value="Genomic_DNA"/>
</dbReference>
<feature type="transmembrane region" description="Helical" evidence="8">
    <location>
        <begin position="127"/>
        <end position="150"/>
    </location>
</feature>
<evidence type="ECO:0000256" key="2">
    <source>
        <dbReference type="ARBA" id="ARBA00006829"/>
    </source>
</evidence>
<dbReference type="SUPFAM" id="SSF103473">
    <property type="entry name" value="MFS general substrate transporter"/>
    <property type="match status" value="1"/>
</dbReference>